<accession>A0A2K8SMT7</accession>
<evidence type="ECO:0000313" key="2">
    <source>
        <dbReference type="EMBL" id="AUB36718.1"/>
    </source>
</evidence>
<dbReference type="RefSeq" id="WP_100902918.1">
    <property type="nucleotide sequence ID" value="NZ_CAWNNC010000001.1"/>
</dbReference>
<feature type="chain" id="PRO_5014817210" description="DUF4402 domain-containing protein" evidence="1">
    <location>
        <begin position="28"/>
        <end position="198"/>
    </location>
</feature>
<organism evidence="2 3">
    <name type="scientific">Nostoc flagelliforme CCNUN1</name>
    <dbReference type="NCBI Taxonomy" id="2038116"/>
    <lineage>
        <taxon>Bacteria</taxon>
        <taxon>Bacillati</taxon>
        <taxon>Cyanobacteriota</taxon>
        <taxon>Cyanophyceae</taxon>
        <taxon>Nostocales</taxon>
        <taxon>Nostocaceae</taxon>
        <taxon>Nostoc</taxon>
    </lineage>
</organism>
<dbReference type="EMBL" id="CP024785">
    <property type="protein sequence ID" value="AUB36718.1"/>
    <property type="molecule type" value="Genomic_DNA"/>
</dbReference>
<keyword evidence="3" id="KW-1185">Reference proteome</keyword>
<dbReference type="KEGG" id="nfl:COO91_02641"/>
<reference evidence="2 3" key="1">
    <citation type="submission" date="2017-11" db="EMBL/GenBank/DDBJ databases">
        <title>Complete genome of a free-living desiccation-tolerant cyanobacterium and its photosynthetic adaptation to extreme terrestrial habitat.</title>
        <authorList>
            <person name="Shang J."/>
        </authorList>
    </citation>
    <scope>NUCLEOTIDE SEQUENCE [LARGE SCALE GENOMIC DNA]</scope>
    <source>
        <strain evidence="2 3">CCNUN1</strain>
    </source>
</reference>
<sequence length="198" mass="19348">MKNKIVAIIAASAAALGSTIFSTPAHAQITTPASNVNVSVSVPEVLYLRTVSTIDVDILATELTAATLTASGSGFVGGDQGGTADGTNGVSTTSPFFVASGNVAVTKTVPKVFAVWSNSPRGNGVAVSTAIVTPTLNGANSSAITISSVAPITATANVPGLINPFTDGVTLGLILGGNSISQAGDYTGGVISVTASAP</sequence>
<keyword evidence="1" id="KW-0732">Signal</keyword>
<proteinExistence type="predicted"/>
<evidence type="ECO:0008006" key="4">
    <source>
        <dbReference type="Google" id="ProtNLM"/>
    </source>
</evidence>
<evidence type="ECO:0000256" key="1">
    <source>
        <dbReference type="SAM" id="SignalP"/>
    </source>
</evidence>
<protein>
    <recommendedName>
        <fullName evidence="4">DUF4402 domain-containing protein</fullName>
    </recommendedName>
</protein>
<dbReference type="Proteomes" id="UP000232003">
    <property type="component" value="Chromosome"/>
</dbReference>
<dbReference type="AlphaFoldDB" id="A0A2K8SMT7"/>
<evidence type="ECO:0000313" key="3">
    <source>
        <dbReference type="Proteomes" id="UP000232003"/>
    </source>
</evidence>
<name>A0A2K8SMT7_9NOSO</name>
<dbReference type="OrthoDB" id="487642at2"/>
<feature type="signal peptide" evidence="1">
    <location>
        <begin position="1"/>
        <end position="27"/>
    </location>
</feature>
<gene>
    <name evidence="2" type="ORF">COO91_02641</name>
</gene>